<evidence type="ECO:0000313" key="2">
    <source>
        <dbReference type="Proteomes" id="UP000001694"/>
    </source>
</evidence>
<dbReference type="OrthoDB" id="28298at2157"/>
<keyword evidence="2" id="KW-1185">Reference proteome</keyword>
<reference evidence="1" key="1">
    <citation type="submission" date="2008-03" db="EMBL/GenBank/DDBJ databases">
        <title>Complete sequence of Thermoproteus neutrophilus V24Sta.</title>
        <authorList>
            <consortium name="US DOE Joint Genome Institute"/>
            <person name="Copeland A."/>
            <person name="Lucas S."/>
            <person name="Lapidus A."/>
            <person name="Glavina del Rio T."/>
            <person name="Dalin E."/>
            <person name="Tice H."/>
            <person name="Bruce D."/>
            <person name="Goodwin L."/>
            <person name="Pitluck S."/>
            <person name="Sims D."/>
            <person name="Brettin T."/>
            <person name="Detter J.C."/>
            <person name="Han C."/>
            <person name="Kuske C.R."/>
            <person name="Schmutz J."/>
            <person name="Larimer F."/>
            <person name="Land M."/>
            <person name="Hauser L."/>
            <person name="Kyrpides N."/>
            <person name="Mikhailova N."/>
            <person name="Biddle J.F."/>
            <person name="Zhang Z."/>
            <person name="Fitz-Gibbon S.T."/>
            <person name="Lowe T.M."/>
            <person name="Saltikov C."/>
            <person name="House C.H."/>
            <person name="Richardson P."/>
        </authorList>
    </citation>
    <scope>NUCLEOTIDE SEQUENCE [LARGE SCALE GENOMIC DNA]</scope>
    <source>
        <strain evidence="1">V24Sta</strain>
    </source>
</reference>
<dbReference type="GeneID" id="6165755"/>
<dbReference type="RefSeq" id="WP_012350966.1">
    <property type="nucleotide sequence ID" value="NC_010525.1"/>
</dbReference>
<dbReference type="AlphaFoldDB" id="B1Y9Z7"/>
<accession>B1Y9Z7</accession>
<dbReference type="eggNOG" id="arCOG05673">
    <property type="taxonomic scope" value="Archaea"/>
</dbReference>
<name>B1Y9Z7_PYRNV</name>
<organism evidence="1 2">
    <name type="scientific">Pyrobaculum neutrophilum (strain DSM 2338 / JCM 9278 / NBRC 100436 / V24Sta)</name>
    <name type="common">Thermoproteus neutrophilus</name>
    <dbReference type="NCBI Taxonomy" id="444157"/>
    <lineage>
        <taxon>Archaea</taxon>
        <taxon>Thermoproteota</taxon>
        <taxon>Thermoprotei</taxon>
        <taxon>Thermoproteales</taxon>
        <taxon>Thermoproteaceae</taxon>
        <taxon>Pyrobaculum</taxon>
    </lineage>
</organism>
<dbReference type="EMBL" id="CP001014">
    <property type="protein sequence ID" value="ACB40547.1"/>
    <property type="molecule type" value="Genomic_DNA"/>
</dbReference>
<protein>
    <submittedName>
        <fullName evidence="1">Uncharacterized protein</fullName>
    </submittedName>
</protein>
<dbReference type="Proteomes" id="UP000001694">
    <property type="component" value="Chromosome"/>
</dbReference>
<dbReference type="STRING" id="444157.Tneu_1624"/>
<sequence>MEKKDCLFAILDFCGGGSYDQQKLREILKQGRIRARKLVLISRCGGAAVYLPAVRALASENMDFPVRHYHELEVAEAAELEGCGTYEVLNL</sequence>
<dbReference type="KEGG" id="tne:Tneu_1624"/>
<dbReference type="HOGENOM" id="CLU_2476155_0_0_2"/>
<evidence type="ECO:0000313" key="1">
    <source>
        <dbReference type="EMBL" id="ACB40547.1"/>
    </source>
</evidence>
<proteinExistence type="predicted"/>
<gene>
    <name evidence="1" type="ordered locus">Tneu_1624</name>
</gene>